<dbReference type="PROSITE" id="PS50026">
    <property type="entry name" value="EGF_3"/>
    <property type="match status" value="1"/>
</dbReference>
<dbReference type="InterPro" id="IPR000742">
    <property type="entry name" value="EGF"/>
</dbReference>
<gene>
    <name evidence="4" type="ORF">DAT39_012361</name>
</gene>
<evidence type="ECO:0000313" key="5">
    <source>
        <dbReference type="Proteomes" id="UP000727407"/>
    </source>
</evidence>
<keyword evidence="1" id="KW-1015">Disulfide bond</keyword>
<accession>A0A8J4TZT3</accession>
<dbReference type="PROSITE" id="PS00022">
    <property type="entry name" value="EGF_1"/>
    <property type="match status" value="1"/>
</dbReference>
<keyword evidence="2" id="KW-1133">Transmembrane helix</keyword>
<keyword evidence="1" id="KW-0245">EGF-like domain</keyword>
<feature type="non-terminal residue" evidence="4">
    <location>
        <position position="1"/>
    </location>
</feature>
<feature type="non-terminal residue" evidence="4">
    <location>
        <position position="93"/>
    </location>
</feature>
<name>A0A8J4TZT3_CLAMG</name>
<feature type="domain" description="EGF-like" evidence="3">
    <location>
        <begin position="17"/>
        <end position="53"/>
    </location>
</feature>
<evidence type="ECO:0000256" key="1">
    <source>
        <dbReference type="PROSITE-ProRule" id="PRU00076"/>
    </source>
</evidence>
<comment type="caution">
    <text evidence="4">The sequence shown here is derived from an EMBL/GenBank/DDBJ whole genome shotgun (WGS) entry which is preliminary data.</text>
</comment>
<dbReference type="Proteomes" id="UP000727407">
    <property type="component" value="Unassembled WGS sequence"/>
</dbReference>
<sequence length="93" mass="10160">NCTMANVDDNNPLSSQNLLTCRVERCNNLGDCVILNGSHVCNCMLGYLGDECEGTVNYGIAAPLTLGVLAVLVIFIVLAFVVAFIQQRRRERL</sequence>
<evidence type="ECO:0000256" key="2">
    <source>
        <dbReference type="SAM" id="Phobius"/>
    </source>
</evidence>
<comment type="caution">
    <text evidence="1">Lacks conserved residue(s) required for the propagation of feature annotation.</text>
</comment>
<proteinExistence type="predicted"/>
<evidence type="ECO:0000259" key="3">
    <source>
        <dbReference type="PROSITE" id="PS50026"/>
    </source>
</evidence>
<protein>
    <submittedName>
        <fullName evidence="4">Meprin A subunit alpha-like</fullName>
    </submittedName>
</protein>
<reference evidence="4" key="1">
    <citation type="submission" date="2020-07" db="EMBL/GenBank/DDBJ databases">
        <title>Clarias magur genome sequencing, assembly and annotation.</title>
        <authorList>
            <person name="Kushwaha B."/>
            <person name="Kumar R."/>
            <person name="Das P."/>
            <person name="Joshi C.G."/>
            <person name="Kumar D."/>
            <person name="Nagpure N.S."/>
            <person name="Pandey M."/>
            <person name="Agarwal S."/>
            <person name="Srivastava S."/>
            <person name="Singh M."/>
            <person name="Sahoo L."/>
            <person name="Jayasankar P."/>
            <person name="Meher P.K."/>
            <person name="Koringa P.G."/>
            <person name="Iquebal M.A."/>
            <person name="Das S.P."/>
            <person name="Bit A."/>
            <person name="Patnaik S."/>
            <person name="Patel N."/>
            <person name="Shah T.M."/>
            <person name="Hinsu A."/>
            <person name="Jena J.K."/>
        </authorList>
    </citation>
    <scope>NUCLEOTIDE SEQUENCE</scope>
    <source>
        <strain evidence="4">CIFAMagur01</strain>
        <tissue evidence="4">Testis</tissue>
    </source>
</reference>
<organism evidence="4 5">
    <name type="scientific">Clarias magur</name>
    <name type="common">Asian catfish</name>
    <name type="synonym">Macropteronotus magur</name>
    <dbReference type="NCBI Taxonomy" id="1594786"/>
    <lineage>
        <taxon>Eukaryota</taxon>
        <taxon>Metazoa</taxon>
        <taxon>Chordata</taxon>
        <taxon>Craniata</taxon>
        <taxon>Vertebrata</taxon>
        <taxon>Euteleostomi</taxon>
        <taxon>Actinopterygii</taxon>
        <taxon>Neopterygii</taxon>
        <taxon>Teleostei</taxon>
        <taxon>Ostariophysi</taxon>
        <taxon>Siluriformes</taxon>
        <taxon>Clariidae</taxon>
        <taxon>Clarias</taxon>
    </lineage>
</organism>
<keyword evidence="5" id="KW-1185">Reference proteome</keyword>
<keyword evidence="2" id="KW-0472">Membrane</keyword>
<dbReference type="EMBL" id="QNUK01000216">
    <property type="protein sequence ID" value="KAF5897938.1"/>
    <property type="molecule type" value="Genomic_DNA"/>
</dbReference>
<dbReference type="SUPFAM" id="SSF57196">
    <property type="entry name" value="EGF/Laminin"/>
    <property type="match status" value="1"/>
</dbReference>
<evidence type="ECO:0000313" key="4">
    <source>
        <dbReference type="EMBL" id="KAF5897938.1"/>
    </source>
</evidence>
<dbReference type="OrthoDB" id="10040561at2759"/>
<feature type="disulfide bond" evidence="1">
    <location>
        <begin position="43"/>
        <end position="52"/>
    </location>
</feature>
<feature type="transmembrane region" description="Helical" evidence="2">
    <location>
        <begin position="64"/>
        <end position="85"/>
    </location>
</feature>
<dbReference type="Gene3D" id="2.10.25.10">
    <property type="entry name" value="Laminin"/>
    <property type="match status" value="1"/>
</dbReference>
<keyword evidence="2" id="KW-0812">Transmembrane</keyword>
<dbReference type="PROSITE" id="PS01186">
    <property type="entry name" value="EGF_2"/>
    <property type="match status" value="1"/>
</dbReference>
<dbReference type="AlphaFoldDB" id="A0A8J4TZT3"/>